<dbReference type="PROSITE" id="PS50943">
    <property type="entry name" value="HTH_CROC1"/>
    <property type="match status" value="1"/>
</dbReference>
<reference evidence="2" key="1">
    <citation type="journal article" date="2021" name="Proc. Natl. Acad. Sci. U.S.A.">
        <title>A Catalog of Tens of Thousands of Viruses from Human Metagenomes Reveals Hidden Associations with Chronic Diseases.</title>
        <authorList>
            <person name="Tisza M.J."/>
            <person name="Buck C.B."/>
        </authorList>
    </citation>
    <scope>NUCLEOTIDE SEQUENCE</scope>
    <source>
        <strain evidence="2">CtAca11</strain>
    </source>
</reference>
<evidence type="ECO:0000313" key="2">
    <source>
        <dbReference type="EMBL" id="DAE14634.1"/>
    </source>
</evidence>
<sequence>MSYVVKNGMTRTDFASKMGVSESTLYRRMKGRSRLSLDEANKIVAMLNIKRADILPIFFAK</sequence>
<dbReference type="InterPro" id="IPR010982">
    <property type="entry name" value="Lambda_DNA-bd_dom_sf"/>
</dbReference>
<dbReference type="Pfam" id="PF01381">
    <property type="entry name" value="HTH_3"/>
    <property type="match status" value="1"/>
</dbReference>
<dbReference type="SUPFAM" id="SSF47413">
    <property type="entry name" value="lambda repressor-like DNA-binding domains"/>
    <property type="match status" value="1"/>
</dbReference>
<accession>A0A8S5Q6Q9</accession>
<proteinExistence type="predicted"/>
<name>A0A8S5Q6Q9_9CAUD</name>
<dbReference type="EMBL" id="BK015590">
    <property type="protein sequence ID" value="DAE14634.1"/>
    <property type="molecule type" value="Genomic_DNA"/>
</dbReference>
<dbReference type="Gene3D" id="1.10.260.40">
    <property type="entry name" value="lambda repressor-like DNA-binding domains"/>
    <property type="match status" value="1"/>
</dbReference>
<dbReference type="InterPro" id="IPR001387">
    <property type="entry name" value="Cro/C1-type_HTH"/>
</dbReference>
<protein>
    <submittedName>
        <fullName evidence="2">Helix-turn-helix domain protein</fullName>
    </submittedName>
</protein>
<evidence type="ECO:0000259" key="1">
    <source>
        <dbReference type="PROSITE" id="PS50943"/>
    </source>
</evidence>
<organism evidence="2">
    <name type="scientific">Myoviridae sp. ctAca11</name>
    <dbReference type="NCBI Taxonomy" id="2825043"/>
    <lineage>
        <taxon>Viruses</taxon>
        <taxon>Duplodnaviria</taxon>
        <taxon>Heunggongvirae</taxon>
        <taxon>Uroviricota</taxon>
        <taxon>Caudoviricetes</taxon>
    </lineage>
</organism>
<feature type="domain" description="HTH cro/C1-type" evidence="1">
    <location>
        <begin position="6"/>
        <end position="54"/>
    </location>
</feature>
<dbReference type="GO" id="GO:0003677">
    <property type="term" value="F:DNA binding"/>
    <property type="evidence" value="ECO:0007669"/>
    <property type="project" value="InterPro"/>
</dbReference>
<dbReference type="CDD" id="cd00093">
    <property type="entry name" value="HTH_XRE"/>
    <property type="match status" value="1"/>
</dbReference>